<comment type="caution">
    <text evidence="4">The sequence shown here is derived from an EMBL/GenBank/DDBJ whole genome shotgun (WGS) entry which is preliminary data.</text>
</comment>
<keyword evidence="2" id="KW-0472">Membrane</keyword>
<gene>
    <name evidence="4" type="ORF">UT19_C0007G0050</name>
</gene>
<dbReference type="Pfam" id="PF09992">
    <property type="entry name" value="NAGPA"/>
    <property type="match status" value="1"/>
</dbReference>
<proteinExistence type="predicted"/>
<sequence>MKLNFPKSKLRAPKFRFDKHVPIILVLLIIIGAGIYFYNNKTANLQNLIANLTQDKDKNLTELERISKELEELKNQDQLKRNEELQTEIKNIEKTYDNAVTVYENLLDFKAKAKDTKSLDTQFAKALSELAKRDFAAATSTLSDLSTKIDEEDKKISASITIPQNIPESNAPPGSGYARQSVNIEGLGTYMVSLVAADLGSTKVIVDTAADSDCSNDCPVLPLATYVSRNGAFAGVNGSYFCPAEYPTCAGKTNSFDLLVMNYKKTYFNSGNNVYSGNPAVIFGDSYIRFVSAASQWGRDTSPNGVLSNYPLLVQGGNITFGGDDDPKKGSKGGRSFVANKGNTVYIGVVHNATVAESARVMKALGMENALNLDDGGSTALWSGGYKVGPGRNLPNVILFLRK</sequence>
<name>A0A0G0PWR9_9BACT</name>
<keyword evidence="2" id="KW-1133">Transmembrane helix</keyword>
<feature type="transmembrane region" description="Helical" evidence="2">
    <location>
        <begin position="21"/>
        <end position="38"/>
    </location>
</feature>
<feature type="domain" description="Phosphodiester glycosidase" evidence="3">
    <location>
        <begin position="231"/>
        <end position="400"/>
    </location>
</feature>
<evidence type="ECO:0000256" key="1">
    <source>
        <dbReference type="SAM" id="Coils"/>
    </source>
</evidence>
<protein>
    <recommendedName>
        <fullName evidence="3">Phosphodiester glycosidase domain-containing protein</fullName>
    </recommendedName>
</protein>
<accession>A0A0G0PWR9</accession>
<reference evidence="4 5" key="1">
    <citation type="journal article" date="2015" name="Nature">
        <title>rRNA introns, odd ribosomes, and small enigmatic genomes across a large radiation of phyla.</title>
        <authorList>
            <person name="Brown C.T."/>
            <person name="Hug L.A."/>
            <person name="Thomas B.C."/>
            <person name="Sharon I."/>
            <person name="Castelle C.J."/>
            <person name="Singh A."/>
            <person name="Wilkins M.J."/>
            <person name="Williams K.H."/>
            <person name="Banfield J.F."/>
        </authorList>
    </citation>
    <scope>NUCLEOTIDE SEQUENCE [LARGE SCALE GENOMIC DNA]</scope>
</reference>
<evidence type="ECO:0000313" key="4">
    <source>
        <dbReference type="EMBL" id="KKQ93806.1"/>
    </source>
</evidence>
<dbReference type="STRING" id="1618573.UT19_C0007G0050"/>
<keyword evidence="2" id="KW-0812">Transmembrane</keyword>
<feature type="coiled-coil region" evidence="1">
    <location>
        <begin position="49"/>
        <end position="102"/>
    </location>
</feature>
<dbReference type="PATRIC" id="fig|1618573.3.peg.571"/>
<evidence type="ECO:0000259" key="3">
    <source>
        <dbReference type="Pfam" id="PF09992"/>
    </source>
</evidence>
<dbReference type="InterPro" id="IPR018711">
    <property type="entry name" value="NAGPA"/>
</dbReference>
<evidence type="ECO:0000256" key="2">
    <source>
        <dbReference type="SAM" id="Phobius"/>
    </source>
</evidence>
<dbReference type="Proteomes" id="UP000034932">
    <property type="component" value="Unassembled WGS sequence"/>
</dbReference>
<evidence type="ECO:0000313" key="5">
    <source>
        <dbReference type="Proteomes" id="UP000034932"/>
    </source>
</evidence>
<keyword evidence="1" id="KW-0175">Coiled coil</keyword>
<dbReference type="AlphaFoldDB" id="A0A0G0PWR9"/>
<dbReference type="EMBL" id="LBVW01000007">
    <property type="protein sequence ID" value="KKQ93806.1"/>
    <property type="molecule type" value="Genomic_DNA"/>
</dbReference>
<organism evidence="4 5">
    <name type="scientific">Candidatus Woesebacteria bacterium GW2011_GWB1_39_10b</name>
    <dbReference type="NCBI Taxonomy" id="1618573"/>
    <lineage>
        <taxon>Bacteria</taxon>
        <taxon>Candidatus Woeseibacteriota</taxon>
    </lineage>
</organism>